<keyword evidence="1" id="KW-0732">Signal</keyword>
<comment type="caution">
    <text evidence="4">The sequence shown here is derived from an EMBL/GenBank/DDBJ whole genome shotgun (WGS) entry which is preliminary data.</text>
</comment>
<feature type="signal peptide" evidence="1">
    <location>
        <begin position="1"/>
        <end position="15"/>
    </location>
</feature>
<dbReference type="SUPFAM" id="SSF51445">
    <property type="entry name" value="(Trans)glycosidases"/>
    <property type="match status" value="1"/>
</dbReference>
<dbReference type="Gene3D" id="3.20.20.80">
    <property type="entry name" value="Glycosidases"/>
    <property type="match status" value="1"/>
</dbReference>
<reference evidence="4" key="1">
    <citation type="submission" date="2021-02" db="EMBL/GenBank/DDBJ databases">
        <authorList>
            <person name="Nowell W R."/>
        </authorList>
    </citation>
    <scope>NUCLEOTIDE SEQUENCE</scope>
</reference>
<protein>
    <recommendedName>
        <fullName evidence="2">DUF5722 domain-containing protein</fullName>
    </recommendedName>
</protein>
<dbReference type="InterPro" id="IPR017853">
    <property type="entry name" value="GH"/>
</dbReference>
<dbReference type="Proteomes" id="UP000663852">
    <property type="component" value="Unassembled WGS sequence"/>
</dbReference>
<accession>A0A816C3B2</accession>
<proteinExistence type="predicted"/>
<dbReference type="OrthoDB" id="10577480at2759"/>
<sequence>MYLLLFSIFTVNLLAYQFPLGKQGLSDPFNNLDAITFNARYRIFARLQSGLKNYNVFWSDFESSGIPSSTVPYISCPNNYIQVPSNRRQCILDGYHRFRCINNTTISQFDNLFQRDQAANIQSMGVIWSSPAIYRNVGCHGFHSGSSMETRGCVPNNASLDDFEDYINFLAQRYNGLNGYGHLLNFIIWNEVASGGWYDMSPLIETAHPVTDPNQIYLWTSYYAEMLRRAQKALNRHNPNALIYVSLDQMFRSDQSHWNYPANIGAKTMLDGLWTELGLSVNWSIAIHPYQDPDRFIDVDTLNFFNLFTLSNYQALQLISRGIQDYEKRSQYWMAATEQGWPLPPTVGKERHAQIICAAHNIVKTMPNMIGTTHDSFQQVSLDDPYGLVPYEAGLNLVNASMYQTYKAFVSTSPSYWGIRHDHYCCQTWQMGCNGTDLLSLSIIDGVIDGFITNSTTLSGWACLHGSPNAISIFLSTSSITHQQILGQFLAADPCESPVTTRCQSFGMNYRYSIDMRPFQATQGEKLIYMYGRSPLDGSFTMLEHSGTFIIPKP</sequence>
<keyword evidence="5" id="KW-1185">Reference proteome</keyword>
<dbReference type="Pfam" id="PF18989">
    <property type="entry name" value="DUF5722"/>
    <property type="match status" value="1"/>
</dbReference>
<evidence type="ECO:0000256" key="1">
    <source>
        <dbReference type="SAM" id="SignalP"/>
    </source>
</evidence>
<evidence type="ECO:0000313" key="5">
    <source>
        <dbReference type="Proteomes" id="UP000663828"/>
    </source>
</evidence>
<feature type="chain" id="PRO_5035688781" description="DUF5722 domain-containing protein" evidence="1">
    <location>
        <begin position="16"/>
        <end position="554"/>
    </location>
</feature>
<evidence type="ECO:0000313" key="3">
    <source>
        <dbReference type="EMBL" id="CAF1528818.1"/>
    </source>
</evidence>
<dbReference type="AlphaFoldDB" id="A0A816C3B2"/>
<dbReference type="InterPro" id="IPR043780">
    <property type="entry name" value="DUF5722"/>
</dbReference>
<name>A0A816C3B2_ADIRI</name>
<dbReference type="EMBL" id="CAJNOJ010000852">
    <property type="protein sequence ID" value="CAF1528818.1"/>
    <property type="molecule type" value="Genomic_DNA"/>
</dbReference>
<gene>
    <name evidence="3" type="ORF">EDS130_LOCUS44402</name>
    <name evidence="4" type="ORF">XAT740_LOCUS50034</name>
</gene>
<dbReference type="EMBL" id="CAJNOR010007563">
    <property type="protein sequence ID" value="CAF1619478.1"/>
    <property type="molecule type" value="Genomic_DNA"/>
</dbReference>
<feature type="domain" description="DUF5722" evidence="2">
    <location>
        <begin position="101"/>
        <end position="293"/>
    </location>
</feature>
<evidence type="ECO:0000313" key="4">
    <source>
        <dbReference type="EMBL" id="CAF1619478.1"/>
    </source>
</evidence>
<dbReference type="Proteomes" id="UP000663828">
    <property type="component" value="Unassembled WGS sequence"/>
</dbReference>
<organism evidence="4 5">
    <name type="scientific">Adineta ricciae</name>
    <name type="common">Rotifer</name>
    <dbReference type="NCBI Taxonomy" id="249248"/>
    <lineage>
        <taxon>Eukaryota</taxon>
        <taxon>Metazoa</taxon>
        <taxon>Spiralia</taxon>
        <taxon>Gnathifera</taxon>
        <taxon>Rotifera</taxon>
        <taxon>Eurotatoria</taxon>
        <taxon>Bdelloidea</taxon>
        <taxon>Adinetida</taxon>
        <taxon>Adinetidae</taxon>
        <taxon>Adineta</taxon>
    </lineage>
</organism>
<evidence type="ECO:0000259" key="2">
    <source>
        <dbReference type="Pfam" id="PF18989"/>
    </source>
</evidence>